<evidence type="ECO:0000256" key="1">
    <source>
        <dbReference type="SAM" id="MobiDB-lite"/>
    </source>
</evidence>
<dbReference type="Proteomes" id="UP001208570">
    <property type="component" value="Unassembled WGS sequence"/>
</dbReference>
<feature type="compositionally biased region" description="Basic residues" evidence="1">
    <location>
        <begin position="22"/>
        <end position="32"/>
    </location>
</feature>
<feature type="region of interest" description="Disordered" evidence="1">
    <location>
        <begin position="66"/>
        <end position="114"/>
    </location>
</feature>
<accession>A0AAD9JRV0</accession>
<dbReference type="EMBL" id="JAODUP010000178">
    <property type="protein sequence ID" value="KAK2158071.1"/>
    <property type="molecule type" value="Genomic_DNA"/>
</dbReference>
<dbReference type="AlphaFoldDB" id="A0AAD9JRV0"/>
<feature type="region of interest" description="Disordered" evidence="1">
    <location>
        <begin position="1"/>
        <end position="39"/>
    </location>
</feature>
<sequence>MTPCADAVGDLKPNRVTLTKSRSTKRKWRMPPKKSDSLRKLCRQSTLILTDGLTLSTPPAVLSRQLSVGKSKSSVRKWRKPHRKQSTIRRLVKQDSVRRSTSTRKILFGKHTVT</sequence>
<proteinExistence type="predicted"/>
<organism evidence="2 3">
    <name type="scientific">Paralvinella palmiformis</name>
    <dbReference type="NCBI Taxonomy" id="53620"/>
    <lineage>
        <taxon>Eukaryota</taxon>
        <taxon>Metazoa</taxon>
        <taxon>Spiralia</taxon>
        <taxon>Lophotrochozoa</taxon>
        <taxon>Annelida</taxon>
        <taxon>Polychaeta</taxon>
        <taxon>Sedentaria</taxon>
        <taxon>Canalipalpata</taxon>
        <taxon>Terebellida</taxon>
        <taxon>Terebelliformia</taxon>
        <taxon>Alvinellidae</taxon>
        <taxon>Paralvinella</taxon>
    </lineage>
</organism>
<gene>
    <name evidence="2" type="ORF">LSH36_178g06021</name>
</gene>
<comment type="caution">
    <text evidence="2">The sequence shown here is derived from an EMBL/GenBank/DDBJ whole genome shotgun (WGS) entry which is preliminary data.</text>
</comment>
<evidence type="ECO:0000313" key="2">
    <source>
        <dbReference type="EMBL" id="KAK2158071.1"/>
    </source>
</evidence>
<feature type="compositionally biased region" description="Basic residues" evidence="1">
    <location>
        <begin position="73"/>
        <end position="91"/>
    </location>
</feature>
<reference evidence="2" key="1">
    <citation type="journal article" date="2023" name="Mol. Biol. Evol.">
        <title>Third-Generation Sequencing Reveals the Adaptive Role of the Epigenome in Three Deep-Sea Polychaetes.</title>
        <authorList>
            <person name="Perez M."/>
            <person name="Aroh O."/>
            <person name="Sun Y."/>
            <person name="Lan Y."/>
            <person name="Juniper S.K."/>
            <person name="Young C.R."/>
            <person name="Angers B."/>
            <person name="Qian P.Y."/>
        </authorList>
    </citation>
    <scope>NUCLEOTIDE SEQUENCE</scope>
    <source>
        <strain evidence="2">P08H-3</strain>
    </source>
</reference>
<keyword evidence="3" id="KW-1185">Reference proteome</keyword>
<evidence type="ECO:0000313" key="3">
    <source>
        <dbReference type="Proteomes" id="UP001208570"/>
    </source>
</evidence>
<name>A0AAD9JRV0_9ANNE</name>
<protein>
    <submittedName>
        <fullName evidence="2">Uncharacterized protein</fullName>
    </submittedName>
</protein>